<organism evidence="3 4">
    <name type="scientific">Alkalimonas collagenimarina</name>
    <dbReference type="NCBI Taxonomy" id="400390"/>
    <lineage>
        <taxon>Bacteria</taxon>
        <taxon>Pseudomonadati</taxon>
        <taxon>Pseudomonadota</taxon>
        <taxon>Gammaproteobacteria</taxon>
        <taxon>Alkalimonas</taxon>
    </lineage>
</organism>
<keyword evidence="4" id="KW-1185">Reference proteome</keyword>
<gene>
    <name evidence="3" type="ORF">Q3O60_02550</name>
</gene>
<evidence type="ECO:0000313" key="4">
    <source>
        <dbReference type="Proteomes" id="UP001231616"/>
    </source>
</evidence>
<feature type="domain" description="M23ase beta-sheet core" evidence="2">
    <location>
        <begin position="268"/>
        <end position="361"/>
    </location>
</feature>
<dbReference type="RefSeq" id="WP_305892337.1">
    <property type="nucleotide sequence ID" value="NZ_JAUZVZ010000003.1"/>
</dbReference>
<dbReference type="PANTHER" id="PTHR21666">
    <property type="entry name" value="PEPTIDASE-RELATED"/>
    <property type="match status" value="1"/>
</dbReference>
<dbReference type="SUPFAM" id="SSF51261">
    <property type="entry name" value="Duplicated hybrid motif"/>
    <property type="match status" value="1"/>
</dbReference>
<dbReference type="EMBL" id="JAUZVZ010000003">
    <property type="protein sequence ID" value="MDP4535065.1"/>
    <property type="molecule type" value="Genomic_DNA"/>
</dbReference>
<evidence type="ECO:0000256" key="1">
    <source>
        <dbReference type="SAM" id="Coils"/>
    </source>
</evidence>
<evidence type="ECO:0000313" key="3">
    <source>
        <dbReference type="EMBL" id="MDP4535065.1"/>
    </source>
</evidence>
<dbReference type="Pfam" id="PF01551">
    <property type="entry name" value="Peptidase_M23"/>
    <property type="match status" value="1"/>
</dbReference>
<dbReference type="Gene3D" id="6.10.250.3150">
    <property type="match status" value="1"/>
</dbReference>
<sequence>MLLSCLLLSHPALSNPEQSSEQELAQVQEDIRSTEQRLKQQQQAFAAAEKQLQQADQTLAEAGNQVRRQQQALDRTQQRLQELESEQDQLQQQFDEQQKRLAEQLRSAYQLGKHDYTQMLLNQQDAAQLERVLIYYQYFNRARMQQLQAIEATAAQLQQVQVELQQQQQQLTEQLASLQQRQQQLQSARQEQQATVQSLQALLQEQGRQLEYLRQNESSLQATIDALKAKAQQITMDGLTALQGRLQWPLQGQLLQRYNQAREGGLRSRGILIAGSEGAEVAAIANGQVIYADWLKGYGWVLVLDHGEGFMSLYGHNQSLLKEPGAQVAAGEQIALVGRSGGQASAGVYFEIRDKGEAVNPLSWLQSR</sequence>
<keyword evidence="1" id="KW-0175">Coiled coil</keyword>
<dbReference type="CDD" id="cd12797">
    <property type="entry name" value="M23_peptidase"/>
    <property type="match status" value="1"/>
</dbReference>
<dbReference type="InterPro" id="IPR016047">
    <property type="entry name" value="M23ase_b-sheet_dom"/>
</dbReference>
<reference evidence="3 4" key="1">
    <citation type="submission" date="2023-08" db="EMBL/GenBank/DDBJ databases">
        <authorList>
            <person name="Joshi A."/>
            <person name="Thite S."/>
        </authorList>
    </citation>
    <scope>NUCLEOTIDE SEQUENCE [LARGE SCALE GENOMIC DNA]</scope>
    <source>
        <strain evidence="3 4">AC40</strain>
    </source>
</reference>
<comment type="caution">
    <text evidence="3">The sequence shown here is derived from an EMBL/GenBank/DDBJ whole genome shotgun (WGS) entry which is preliminary data.</text>
</comment>
<dbReference type="Gene3D" id="2.70.70.10">
    <property type="entry name" value="Glucose Permease (Domain IIA)"/>
    <property type="match status" value="1"/>
</dbReference>
<evidence type="ECO:0000259" key="2">
    <source>
        <dbReference type="Pfam" id="PF01551"/>
    </source>
</evidence>
<accession>A0ABT9GVI9</accession>
<dbReference type="Proteomes" id="UP001231616">
    <property type="component" value="Unassembled WGS sequence"/>
</dbReference>
<protein>
    <submittedName>
        <fullName evidence="3">Peptidoglycan DD-metalloendopeptidase family protein</fullName>
    </submittedName>
</protein>
<name>A0ABT9GVI9_9GAMM</name>
<dbReference type="InterPro" id="IPR050570">
    <property type="entry name" value="Cell_wall_metabolism_enzyme"/>
</dbReference>
<feature type="coiled-coil region" evidence="1">
    <location>
        <begin position="17"/>
        <end position="107"/>
    </location>
</feature>
<dbReference type="InterPro" id="IPR011055">
    <property type="entry name" value="Dup_hybrid_motif"/>
</dbReference>
<proteinExistence type="predicted"/>
<feature type="coiled-coil region" evidence="1">
    <location>
        <begin position="147"/>
        <end position="230"/>
    </location>
</feature>
<dbReference type="PANTHER" id="PTHR21666:SF270">
    <property type="entry name" value="MUREIN HYDROLASE ACTIVATOR ENVC"/>
    <property type="match status" value="1"/>
</dbReference>